<feature type="region of interest" description="Disordered" evidence="1">
    <location>
        <begin position="359"/>
        <end position="421"/>
    </location>
</feature>
<evidence type="ECO:0000259" key="3">
    <source>
        <dbReference type="Pfam" id="PF13967"/>
    </source>
</evidence>
<dbReference type="GeneID" id="25742697"/>
<feature type="compositionally biased region" description="Low complexity" evidence="1">
    <location>
        <begin position="314"/>
        <end position="327"/>
    </location>
</feature>
<dbReference type="PANTHER" id="PTHR13018">
    <property type="entry name" value="PROBABLE MEMBRANE PROTEIN DUF221-RELATED"/>
    <property type="match status" value="1"/>
</dbReference>
<reference evidence="4 5" key="1">
    <citation type="journal article" date="2013" name="BMC Genomics">
        <title>Reconstruction of the lipid metabolism for the microalga Monoraphidium neglectum from its genome sequence reveals characteristics suitable for biofuel production.</title>
        <authorList>
            <person name="Bogen C."/>
            <person name="Al-Dilaimi A."/>
            <person name="Albersmeier A."/>
            <person name="Wichmann J."/>
            <person name="Grundmann M."/>
            <person name="Rupp O."/>
            <person name="Lauersen K.J."/>
            <person name="Blifernez-Klassen O."/>
            <person name="Kalinowski J."/>
            <person name="Goesmann A."/>
            <person name="Mussgnug J.H."/>
            <person name="Kruse O."/>
        </authorList>
    </citation>
    <scope>NUCLEOTIDE SEQUENCE [LARGE SCALE GENOMIC DNA]</scope>
    <source>
        <strain evidence="4 5">SAG 48.87</strain>
    </source>
</reference>
<dbReference type="Pfam" id="PF13967">
    <property type="entry name" value="RSN1_TM"/>
    <property type="match status" value="1"/>
</dbReference>
<dbReference type="AlphaFoldDB" id="A0A0D2M3K7"/>
<feature type="domain" description="CSC1/OSCA1-like N-terminal transmembrane" evidence="3">
    <location>
        <begin position="8"/>
        <end position="212"/>
    </location>
</feature>
<organism evidence="4 5">
    <name type="scientific">Monoraphidium neglectum</name>
    <dbReference type="NCBI Taxonomy" id="145388"/>
    <lineage>
        <taxon>Eukaryota</taxon>
        <taxon>Viridiplantae</taxon>
        <taxon>Chlorophyta</taxon>
        <taxon>core chlorophytes</taxon>
        <taxon>Chlorophyceae</taxon>
        <taxon>CS clade</taxon>
        <taxon>Sphaeropleales</taxon>
        <taxon>Selenastraceae</taxon>
        <taxon>Monoraphidium</taxon>
    </lineage>
</organism>
<dbReference type="InterPro" id="IPR032880">
    <property type="entry name" value="CSC1/OSCA1-like_N"/>
</dbReference>
<name>A0A0D2M3K7_9CHLO</name>
<feature type="transmembrane region" description="Helical" evidence="2">
    <location>
        <begin position="12"/>
        <end position="32"/>
    </location>
</feature>
<dbReference type="GO" id="GO:0005227">
    <property type="term" value="F:calcium-activated cation channel activity"/>
    <property type="evidence" value="ECO:0007669"/>
    <property type="project" value="InterPro"/>
</dbReference>
<dbReference type="EMBL" id="KK102295">
    <property type="protein sequence ID" value="KIY98139.1"/>
    <property type="molecule type" value="Genomic_DNA"/>
</dbReference>
<evidence type="ECO:0000256" key="2">
    <source>
        <dbReference type="SAM" id="Phobius"/>
    </source>
</evidence>
<gene>
    <name evidence="4" type="ORF">MNEG_9822</name>
</gene>
<accession>A0A0D2M3K7</accession>
<protein>
    <submittedName>
        <fullName evidence="4">ERD4-related membrane protein</fullName>
    </submittedName>
</protein>
<keyword evidence="5" id="KW-1185">Reference proteome</keyword>
<dbReference type="InterPro" id="IPR045122">
    <property type="entry name" value="Csc1-like"/>
</dbReference>
<feature type="transmembrane region" description="Helical" evidence="2">
    <location>
        <begin position="108"/>
        <end position="129"/>
    </location>
</feature>
<feature type="transmembrane region" description="Helical" evidence="2">
    <location>
        <begin position="192"/>
        <end position="211"/>
    </location>
</feature>
<dbReference type="KEGG" id="mng:MNEG_9822"/>
<dbReference type="PANTHER" id="PTHR13018:SF5">
    <property type="entry name" value="RE44586P"/>
    <property type="match status" value="1"/>
</dbReference>
<dbReference type="GO" id="GO:0005886">
    <property type="term" value="C:plasma membrane"/>
    <property type="evidence" value="ECO:0007669"/>
    <property type="project" value="TreeGrafter"/>
</dbReference>
<feature type="compositionally biased region" description="Low complexity" evidence="1">
    <location>
        <begin position="374"/>
        <end position="383"/>
    </location>
</feature>
<dbReference type="OrthoDB" id="537015at2759"/>
<feature type="region of interest" description="Disordered" evidence="1">
    <location>
        <begin position="291"/>
        <end position="346"/>
    </location>
</feature>
<sequence length="509" mass="53662">MAADTRTVGVTLGIDMAIALGCFSVFSLLRVARWSRRWYAPSRFRTADDAMAVAVGPPGHPPPGTPQPPPLPLTLLTWVWPLLRLREAEVLRATGGLDVAMYLRVIRFGLTFFSWVTLWCVGVVLPVNFTGGNLDSVLDANGDGAVDAPPQIKLGPGLTLDDLAQNVKNNTYVFSSLDKLSMANVAPGDRRLWVHLVSVYVVSIIAMRLLWRYSTEAVELRYRYLAAASPGAASRTVLVTDIPGLPQGTILNRALQVVNGIFGWAIPGPWKRRVRESWERAFGVAYLRKAPSDDSGSGGLHAELAPGPVAEGRSGQPGADDPAAAAAGGSGQEGRRGDEGFEGPDEFDEACTVRLSMADASEPPTARVSTLDDGAPGPAAAAGRGPGGGAGPGEVRQRTPDSATGLLAPAPQYSEAEAGAEGGVGRLRRWGREALGLVRRGGTRRHDEWRRAHERLVTGMGVEVRVPGALRRVSPGWGGGAGGQYDSRGTAVRAGAAAACRISAHSTVP</sequence>
<evidence type="ECO:0000313" key="5">
    <source>
        <dbReference type="Proteomes" id="UP000054498"/>
    </source>
</evidence>
<keyword evidence="2" id="KW-1133">Transmembrane helix</keyword>
<evidence type="ECO:0000256" key="1">
    <source>
        <dbReference type="SAM" id="MobiDB-lite"/>
    </source>
</evidence>
<evidence type="ECO:0000313" key="4">
    <source>
        <dbReference type="EMBL" id="KIY98139.1"/>
    </source>
</evidence>
<dbReference type="Proteomes" id="UP000054498">
    <property type="component" value="Unassembled WGS sequence"/>
</dbReference>
<keyword evidence="2" id="KW-0812">Transmembrane</keyword>
<proteinExistence type="predicted"/>
<dbReference type="RefSeq" id="XP_013897159.1">
    <property type="nucleotide sequence ID" value="XM_014041705.1"/>
</dbReference>
<keyword evidence="2" id="KW-0472">Membrane</keyword>